<dbReference type="GO" id="GO:0004021">
    <property type="term" value="F:L-alanine:2-oxoglutarate aminotransferase activity"/>
    <property type="evidence" value="ECO:0007669"/>
    <property type="project" value="UniProtKB-EC"/>
</dbReference>
<dbReference type="SUPFAM" id="SSF53383">
    <property type="entry name" value="PLP-dependent transferases"/>
    <property type="match status" value="1"/>
</dbReference>
<evidence type="ECO:0000256" key="4">
    <source>
        <dbReference type="ARBA" id="ARBA00022679"/>
    </source>
</evidence>
<dbReference type="Pfam" id="PF00155">
    <property type="entry name" value="Aminotran_1_2"/>
    <property type="match status" value="1"/>
</dbReference>
<dbReference type="PANTHER" id="PTHR43488">
    <property type="entry name" value="GLUTAMATE-PYRUVATE AMINOTRANSFERASE ALAA"/>
    <property type="match status" value="1"/>
</dbReference>
<dbReference type="InterPro" id="IPR051926">
    <property type="entry name" value="Ala_Aminotransferase"/>
</dbReference>
<dbReference type="GO" id="GO:0030170">
    <property type="term" value="F:pyridoxal phosphate binding"/>
    <property type="evidence" value="ECO:0007669"/>
    <property type="project" value="InterPro"/>
</dbReference>
<dbReference type="Proteomes" id="UP000237846">
    <property type="component" value="Unassembled WGS sequence"/>
</dbReference>
<feature type="domain" description="Aminotransferase class I/classII large" evidence="7">
    <location>
        <begin position="58"/>
        <end position="394"/>
    </location>
</feature>
<dbReference type="PANTHER" id="PTHR43488:SF2">
    <property type="entry name" value="GLUTAMATE-PYRUVATE AMINOTRANSFERASE ALAA"/>
    <property type="match status" value="1"/>
</dbReference>
<comment type="similarity">
    <text evidence="2">Belongs to the class-I pyridoxal-phosphate-dependent aminotransferase family.</text>
</comment>
<evidence type="ECO:0000256" key="2">
    <source>
        <dbReference type="ARBA" id="ARBA00007441"/>
    </source>
</evidence>
<evidence type="ECO:0000256" key="5">
    <source>
        <dbReference type="ARBA" id="ARBA00022898"/>
    </source>
</evidence>
<evidence type="ECO:0000256" key="3">
    <source>
        <dbReference type="ARBA" id="ARBA00022576"/>
    </source>
</evidence>
<protein>
    <recommendedName>
        <fullName evidence="6">alanine transaminase</fullName>
        <ecNumber evidence="6">2.6.1.2</ecNumber>
    </recommendedName>
</protein>
<evidence type="ECO:0000259" key="7">
    <source>
        <dbReference type="Pfam" id="PF00155"/>
    </source>
</evidence>
<gene>
    <name evidence="8" type="ORF">CLV72_10310</name>
</gene>
<keyword evidence="3" id="KW-0032">Aminotransferase</keyword>
<proteinExistence type="inferred from homology"/>
<reference evidence="8 9" key="1">
    <citation type="submission" date="2018-03" db="EMBL/GenBank/DDBJ databases">
        <title>Genomic Encyclopedia of Archaeal and Bacterial Type Strains, Phase II (KMG-II): from individual species to whole genera.</title>
        <authorList>
            <person name="Goeker M."/>
        </authorList>
    </citation>
    <scope>NUCLEOTIDE SEQUENCE [LARGE SCALE GENOMIC DNA]</scope>
    <source>
        <strain evidence="8 9">DSM 45601</strain>
    </source>
</reference>
<dbReference type="InterPro" id="IPR004839">
    <property type="entry name" value="Aminotransferase_I/II_large"/>
</dbReference>
<dbReference type="CDD" id="cd00609">
    <property type="entry name" value="AAT_like"/>
    <property type="match status" value="1"/>
</dbReference>
<keyword evidence="5" id="KW-0663">Pyridoxal phosphate</keyword>
<sequence length="404" mass="44404">MQITQSAKLADVCYDIRGPVLKEAQRLEAEGHRILKLHIGNPAPFGFEAPEELLRDVVANLPSAHGYGDSKGLLAARRAIAQYYDDKGVPGVDVDDVFLGNGVSELIVMSLQALLDNGDEVLIPAPDYPLWTAAVCLSGGRPVHYLCDEQADWYPDVDDIARKITPATKALVVINPNNPTGSVYPRHVLDAIVELARRHNLVLLSDEIYDKILYDGTEHVSTAELAPDLITLTFNGLSKSYRVAGFRSGWMAVTGPKQHAAGYLEGLEILANMRLCPNVPSQYAIATALGGHQTIKDLVLPQGRLTAQRDTAWERLNAIPGVSCVKPKGALYAFPRIDPAVYPIRDDERFVLDLLRSERLLVVQGTGFNWPRPDHFRVVTLPRTEDLETAIDRIGAFLAGYRQG</sequence>
<name>A0A2T0Q6I6_9ACTN</name>
<dbReference type="EC" id="2.6.1.2" evidence="6"/>
<evidence type="ECO:0000313" key="8">
    <source>
        <dbReference type="EMBL" id="PRX99414.1"/>
    </source>
</evidence>
<dbReference type="InterPro" id="IPR015424">
    <property type="entry name" value="PyrdxlP-dep_Trfase"/>
</dbReference>
<dbReference type="OrthoDB" id="9763453at2"/>
<dbReference type="Gene3D" id="3.90.1150.10">
    <property type="entry name" value="Aspartate Aminotransferase, domain 1"/>
    <property type="match status" value="1"/>
</dbReference>
<keyword evidence="9" id="KW-1185">Reference proteome</keyword>
<dbReference type="RefSeq" id="WP_106243782.1">
    <property type="nucleotide sequence ID" value="NZ_PVZC01000003.1"/>
</dbReference>
<evidence type="ECO:0000313" key="9">
    <source>
        <dbReference type="Proteomes" id="UP000237846"/>
    </source>
</evidence>
<accession>A0A2T0Q6I6</accession>
<dbReference type="InterPro" id="IPR015421">
    <property type="entry name" value="PyrdxlP-dep_Trfase_major"/>
</dbReference>
<evidence type="ECO:0000256" key="6">
    <source>
        <dbReference type="ARBA" id="ARBA00026106"/>
    </source>
</evidence>
<dbReference type="InterPro" id="IPR015422">
    <property type="entry name" value="PyrdxlP-dep_Trfase_small"/>
</dbReference>
<dbReference type="Gene3D" id="3.40.640.10">
    <property type="entry name" value="Type I PLP-dependent aspartate aminotransferase-like (Major domain)"/>
    <property type="match status" value="1"/>
</dbReference>
<evidence type="ECO:0000256" key="1">
    <source>
        <dbReference type="ARBA" id="ARBA00001933"/>
    </source>
</evidence>
<comment type="cofactor">
    <cofactor evidence="1">
        <name>pyridoxal 5'-phosphate</name>
        <dbReference type="ChEBI" id="CHEBI:597326"/>
    </cofactor>
</comment>
<comment type="caution">
    <text evidence="8">The sequence shown here is derived from an EMBL/GenBank/DDBJ whole genome shotgun (WGS) entry which is preliminary data.</text>
</comment>
<dbReference type="AlphaFoldDB" id="A0A2T0Q6I6"/>
<dbReference type="EMBL" id="PVZC01000003">
    <property type="protein sequence ID" value="PRX99414.1"/>
    <property type="molecule type" value="Genomic_DNA"/>
</dbReference>
<organism evidence="8 9">
    <name type="scientific">Allonocardiopsis opalescens</name>
    <dbReference type="NCBI Taxonomy" id="1144618"/>
    <lineage>
        <taxon>Bacteria</taxon>
        <taxon>Bacillati</taxon>
        <taxon>Actinomycetota</taxon>
        <taxon>Actinomycetes</taxon>
        <taxon>Streptosporangiales</taxon>
        <taxon>Allonocardiopsis</taxon>
    </lineage>
</organism>
<keyword evidence="4" id="KW-0808">Transferase</keyword>